<dbReference type="InterPro" id="IPR036739">
    <property type="entry name" value="SLC41_membr_dom_sf"/>
</dbReference>
<evidence type="ECO:0000313" key="1">
    <source>
        <dbReference type="EMBL" id="KAK5970463.1"/>
    </source>
</evidence>
<organism evidence="1 2">
    <name type="scientific">Trichostrongylus colubriformis</name>
    <name type="common">Black scour worm</name>
    <dbReference type="NCBI Taxonomy" id="6319"/>
    <lineage>
        <taxon>Eukaryota</taxon>
        <taxon>Metazoa</taxon>
        <taxon>Ecdysozoa</taxon>
        <taxon>Nematoda</taxon>
        <taxon>Chromadorea</taxon>
        <taxon>Rhabditida</taxon>
        <taxon>Rhabditina</taxon>
        <taxon>Rhabditomorpha</taxon>
        <taxon>Strongyloidea</taxon>
        <taxon>Trichostrongylidae</taxon>
        <taxon>Trichostrongylus</taxon>
    </lineage>
</organism>
<dbReference type="Proteomes" id="UP001331761">
    <property type="component" value="Unassembled WGS sequence"/>
</dbReference>
<proteinExistence type="predicted"/>
<accession>A0AAN8FUH5</accession>
<dbReference type="AlphaFoldDB" id="A0AAN8FUH5"/>
<comment type="caution">
    <text evidence="1">The sequence shown here is derived from an EMBL/GenBank/DDBJ whole genome shotgun (WGS) entry which is preliminary data.</text>
</comment>
<dbReference type="InterPro" id="IPR045349">
    <property type="entry name" value="SLC41A1-3"/>
</dbReference>
<dbReference type="Gene3D" id="1.10.357.20">
    <property type="entry name" value="SLC41 divalent cation transporters, integral membrane domain"/>
    <property type="match status" value="1"/>
</dbReference>
<keyword evidence="2" id="KW-1185">Reference proteome</keyword>
<dbReference type="GO" id="GO:0005886">
    <property type="term" value="C:plasma membrane"/>
    <property type="evidence" value="ECO:0007669"/>
    <property type="project" value="TreeGrafter"/>
</dbReference>
<name>A0AAN8FUH5_TRICO</name>
<dbReference type="SUPFAM" id="SSF161093">
    <property type="entry name" value="MgtE membrane domain-like"/>
    <property type="match status" value="1"/>
</dbReference>
<dbReference type="PANTHER" id="PTHR16228">
    <property type="entry name" value="DIVALENT CATION TRANSPORTER SOLUTE CARRIER FAMILY 41"/>
    <property type="match status" value="1"/>
</dbReference>
<dbReference type="GO" id="GO:0008324">
    <property type="term" value="F:monoatomic cation transmembrane transporter activity"/>
    <property type="evidence" value="ECO:0007669"/>
    <property type="project" value="InterPro"/>
</dbReference>
<reference evidence="1 2" key="1">
    <citation type="submission" date="2019-10" db="EMBL/GenBank/DDBJ databases">
        <title>Assembly and Annotation for the nematode Trichostrongylus colubriformis.</title>
        <authorList>
            <person name="Martin J."/>
        </authorList>
    </citation>
    <scope>NUCLEOTIDE SEQUENCE [LARGE SCALE GENOMIC DNA]</scope>
    <source>
        <strain evidence="1">G859</strain>
        <tissue evidence="1">Whole worm</tissue>
    </source>
</reference>
<sequence length="111" mass="12578">MVPYHFLHVNVSGGDFILENAVRQYPNVAIFQPVINGVGGNLTAVQASQWSSQRFYSAERAFFSKDRVTLHTIMKSSTISYGTWIEPGIAAEVVSQYENHHRNMLYGWGHF</sequence>
<protein>
    <submittedName>
        <fullName evidence="1">MgtE domain-containing protein</fullName>
    </submittedName>
</protein>
<evidence type="ECO:0000313" key="2">
    <source>
        <dbReference type="Proteomes" id="UP001331761"/>
    </source>
</evidence>
<dbReference type="EMBL" id="WIXE01018953">
    <property type="protein sequence ID" value="KAK5970463.1"/>
    <property type="molecule type" value="Genomic_DNA"/>
</dbReference>
<gene>
    <name evidence="1" type="ORF">GCK32_020871</name>
</gene>
<dbReference type="PANTHER" id="PTHR16228:SF7">
    <property type="entry name" value="SLC41A_MGTE INTEGRAL MEMBRANE DOMAIN-CONTAINING PROTEIN"/>
    <property type="match status" value="1"/>
</dbReference>